<evidence type="ECO:0000313" key="2">
    <source>
        <dbReference type="EMBL" id="PSR99163.1"/>
    </source>
</evidence>
<organism evidence="2 3">
    <name type="scientific">Coniella lustricola</name>
    <dbReference type="NCBI Taxonomy" id="2025994"/>
    <lineage>
        <taxon>Eukaryota</taxon>
        <taxon>Fungi</taxon>
        <taxon>Dikarya</taxon>
        <taxon>Ascomycota</taxon>
        <taxon>Pezizomycotina</taxon>
        <taxon>Sordariomycetes</taxon>
        <taxon>Sordariomycetidae</taxon>
        <taxon>Diaporthales</taxon>
        <taxon>Schizoparmaceae</taxon>
        <taxon>Coniella</taxon>
    </lineage>
</organism>
<name>A0A2T3AI96_9PEZI</name>
<feature type="compositionally biased region" description="Basic and acidic residues" evidence="1">
    <location>
        <begin position="41"/>
        <end position="55"/>
    </location>
</feature>
<gene>
    <name evidence="2" type="ORF">BD289DRAFT_58391</name>
</gene>
<reference evidence="2 3" key="1">
    <citation type="journal article" date="2018" name="Mycol. Prog.">
        <title>Coniella lustricola, a new species from submerged detritus.</title>
        <authorList>
            <person name="Raudabaugh D.B."/>
            <person name="Iturriaga T."/>
            <person name="Carver A."/>
            <person name="Mondo S."/>
            <person name="Pangilinan J."/>
            <person name="Lipzen A."/>
            <person name="He G."/>
            <person name="Amirebrahimi M."/>
            <person name="Grigoriev I.V."/>
            <person name="Miller A.N."/>
        </authorList>
    </citation>
    <scope>NUCLEOTIDE SEQUENCE [LARGE SCALE GENOMIC DNA]</scope>
    <source>
        <strain evidence="2 3">B22-T-1</strain>
    </source>
</reference>
<sequence>MGVGALRDVMGLQQRRAERQPKWGSGFGGYRGTAMETAQARLEESGGQRETEAGKGPHRPAKLLSAGGRWSDGAMERWSDGAMGQWVDGSMGRWSDGGMECWLTRLYGLFPGQSNPTVSVCAAMRDGGYCTCRTNKGRCAGCSATFRVA</sequence>
<evidence type="ECO:0000256" key="1">
    <source>
        <dbReference type="SAM" id="MobiDB-lite"/>
    </source>
</evidence>
<dbReference type="AlphaFoldDB" id="A0A2T3AI96"/>
<dbReference type="EMBL" id="KZ678386">
    <property type="protein sequence ID" value="PSR99163.1"/>
    <property type="molecule type" value="Genomic_DNA"/>
</dbReference>
<protein>
    <submittedName>
        <fullName evidence="2">Uncharacterized protein</fullName>
    </submittedName>
</protein>
<feature type="region of interest" description="Disordered" evidence="1">
    <location>
        <begin position="12"/>
        <end position="67"/>
    </location>
</feature>
<dbReference type="OrthoDB" id="10071890at2759"/>
<dbReference type="InParanoid" id="A0A2T3AI96"/>
<evidence type="ECO:0000313" key="3">
    <source>
        <dbReference type="Proteomes" id="UP000241462"/>
    </source>
</evidence>
<keyword evidence="3" id="KW-1185">Reference proteome</keyword>
<dbReference type="Proteomes" id="UP000241462">
    <property type="component" value="Unassembled WGS sequence"/>
</dbReference>
<accession>A0A2T3AI96</accession>
<proteinExistence type="predicted"/>